<feature type="region of interest" description="Disordered" evidence="1">
    <location>
        <begin position="178"/>
        <end position="280"/>
    </location>
</feature>
<proteinExistence type="predicted"/>
<evidence type="ECO:0000313" key="2">
    <source>
        <dbReference type="EMBL" id="GAT52875.1"/>
    </source>
</evidence>
<keyword evidence="3" id="KW-1185">Reference proteome</keyword>
<feature type="compositionally biased region" description="Low complexity" evidence="1">
    <location>
        <begin position="245"/>
        <end position="259"/>
    </location>
</feature>
<gene>
    <name evidence="2" type="ORF">MCHLO_09885</name>
</gene>
<evidence type="ECO:0000313" key="3">
    <source>
        <dbReference type="Proteomes" id="UP000815677"/>
    </source>
</evidence>
<dbReference type="SUPFAM" id="SSF51197">
    <property type="entry name" value="Clavaminate synthase-like"/>
    <property type="match status" value="1"/>
</dbReference>
<feature type="compositionally biased region" description="Low complexity" evidence="1">
    <location>
        <begin position="213"/>
        <end position="230"/>
    </location>
</feature>
<dbReference type="Proteomes" id="UP000815677">
    <property type="component" value="Unassembled WGS sequence"/>
</dbReference>
<evidence type="ECO:0008006" key="4">
    <source>
        <dbReference type="Google" id="ProtNLM"/>
    </source>
</evidence>
<evidence type="ECO:0000256" key="1">
    <source>
        <dbReference type="SAM" id="MobiDB-lite"/>
    </source>
</evidence>
<protein>
    <recommendedName>
        <fullName evidence="4">JmjC domain-containing protein</fullName>
    </recommendedName>
</protein>
<sequence>MFFAVVVLRCYMMGKWDIQEKGVLDAAVISLFKLLKHPETIAPFDVTSEGIQIICGPLAAAFGVSPLALVCNLTFSRSASSTYLPETLFESSRRFANTSRGHFRERPFIKAEITVLEHLFRAARGEYDAHEIPQRLRVDREFMRNVQLAAADEGPAGTWWDPKAELPIIEDSLIVDIQTPPPASAGNKRKEPPAVAEGTWSKRGKTDADAEEAGGPSSSQKSQGPASASGPPLASKPASTYKPVSRSAPKPSKPNPNSRSRFKPHSKATIEPAPAPWPQRGTELYSAALERLKRRGIFPLVPDQPWRIQREQDQLQAEIDANPQLKLDVNKVRRVPAEPLKMVFVDAITCQRVEHTWKTFLHQPWDRLAIKEILGAQIVKGGAAFDLSDESSVPLAADRIEGGSLPDERLGPSLTVPLTLVMDWSTFELLPIDKQRAYLANRVVILTNGPGEPVEWDLPTMNDLKPVYAWTQLQDSMVIDDPRDMGCLRVGRLADMMHAGVVFNALSIPLENEVELAGRPLPALKNSHRLNTALALYRESAAIRGLPHVPFPTGKTRWASVSNVHARSHVHIDMAPTAFTNACGEKAIFFGYPRASNATGDFGSRHALDNWNLAGGMGVDLIWEAVLLPPYACVRMPAHTPHFVVTTDSSITFGENNLVLDQLDGACRMQFHLYASGGLLSNIDGHAHAWLLVRVFVTQTHRLLLAESDEKLEIEHDARLQTPNGLHEYMVLQVYVILAPLFLQQTGDLQIQSQFNREVVFAWDLSVAFWNKCVPLKIADGRQSAHSTLESFPELVVHELKNAVLCLLCYRGTLGQMDECKKEVVRVLTAFESICPVEHRWVSKLDKLLESCPSAERFFHWEKDDFPWTLE</sequence>
<organism evidence="2 3">
    <name type="scientific">Mycena chlorophos</name>
    <name type="common">Agaric fungus</name>
    <name type="synonym">Agaricus chlorophos</name>
    <dbReference type="NCBI Taxonomy" id="658473"/>
    <lineage>
        <taxon>Eukaryota</taxon>
        <taxon>Fungi</taxon>
        <taxon>Dikarya</taxon>
        <taxon>Basidiomycota</taxon>
        <taxon>Agaricomycotina</taxon>
        <taxon>Agaricomycetes</taxon>
        <taxon>Agaricomycetidae</taxon>
        <taxon>Agaricales</taxon>
        <taxon>Marasmiineae</taxon>
        <taxon>Mycenaceae</taxon>
        <taxon>Mycena</taxon>
    </lineage>
</organism>
<name>A0ABQ0LP85_MYCCL</name>
<accession>A0ABQ0LP85</accession>
<reference evidence="2" key="1">
    <citation type="submission" date="2014-09" db="EMBL/GenBank/DDBJ databases">
        <title>Genome sequence of the luminous mushroom Mycena chlorophos for searching fungal bioluminescence genes.</title>
        <authorList>
            <person name="Tanaka Y."/>
            <person name="Kasuga D."/>
            <person name="Oba Y."/>
            <person name="Hase S."/>
            <person name="Sato K."/>
            <person name="Oba Y."/>
            <person name="Sakakibara Y."/>
        </authorList>
    </citation>
    <scope>NUCLEOTIDE SEQUENCE</scope>
</reference>
<dbReference type="EMBL" id="DF847981">
    <property type="protein sequence ID" value="GAT52875.1"/>
    <property type="molecule type" value="Genomic_DNA"/>
</dbReference>